<keyword evidence="3" id="KW-1185">Reference proteome</keyword>
<dbReference type="PANTHER" id="PTHR21468">
    <property type="entry name" value="HSD9"/>
    <property type="match status" value="1"/>
</dbReference>
<evidence type="ECO:0000313" key="3">
    <source>
        <dbReference type="Proteomes" id="UP000550086"/>
    </source>
</evidence>
<accession>A0A7L2YZ98</accession>
<feature type="non-terminal residue" evidence="2">
    <location>
        <position position="1"/>
    </location>
</feature>
<dbReference type="EMBL" id="VZTM01029368">
    <property type="protein sequence ID" value="NXS99644.1"/>
    <property type="molecule type" value="Genomic_DNA"/>
</dbReference>
<reference evidence="2 3" key="1">
    <citation type="submission" date="2019-09" db="EMBL/GenBank/DDBJ databases">
        <title>Bird 10,000 Genomes (B10K) Project - Family phase.</title>
        <authorList>
            <person name="Zhang G."/>
        </authorList>
    </citation>
    <scope>NUCLEOTIDE SEQUENCE [LARGE SCALE GENOMIC DNA]</scope>
    <source>
        <strain evidence="2">B10K-DU-002-59</strain>
        <tissue evidence="2">Muscle</tissue>
    </source>
</reference>
<feature type="non-terminal residue" evidence="2">
    <location>
        <position position="187"/>
    </location>
</feature>
<dbReference type="OrthoDB" id="10005859at2759"/>
<feature type="coiled-coil region" evidence="1">
    <location>
        <begin position="87"/>
        <end position="176"/>
    </location>
</feature>
<protein>
    <submittedName>
        <fullName evidence="2">CCD83 protein</fullName>
    </submittedName>
</protein>
<organism evidence="2 3">
    <name type="scientific">Jacana jacana</name>
    <name type="common">Wattled jacana</name>
    <name type="synonym">Parra jacana</name>
    <dbReference type="NCBI Taxonomy" id="54508"/>
    <lineage>
        <taxon>Eukaryota</taxon>
        <taxon>Metazoa</taxon>
        <taxon>Chordata</taxon>
        <taxon>Craniata</taxon>
        <taxon>Vertebrata</taxon>
        <taxon>Euteleostomi</taxon>
        <taxon>Archelosauria</taxon>
        <taxon>Archosauria</taxon>
        <taxon>Dinosauria</taxon>
        <taxon>Saurischia</taxon>
        <taxon>Theropoda</taxon>
        <taxon>Coelurosauria</taxon>
        <taxon>Aves</taxon>
        <taxon>Neognathae</taxon>
        <taxon>Neoaves</taxon>
        <taxon>Charadriiformes</taxon>
        <taxon>Jacanidae</taxon>
        <taxon>Jacana</taxon>
    </lineage>
</organism>
<proteinExistence type="predicted"/>
<dbReference type="Proteomes" id="UP000550086">
    <property type="component" value="Unassembled WGS sequence"/>
</dbReference>
<name>A0A7L2YZ98_JACJC</name>
<dbReference type="InterPro" id="IPR026702">
    <property type="entry name" value="CCDC83"/>
</dbReference>
<evidence type="ECO:0000256" key="1">
    <source>
        <dbReference type="SAM" id="Coils"/>
    </source>
</evidence>
<sequence>VVTRDDVEGSLKEVWQYVKDEEQLLKGTNLSFDVLTLIDLHSQIEEADQRFLVKEAERDYWLEYKNVGSKIDAEKIMNLEKDIKQVKDDHRRTAEYYRKTLKAAKEEKDRLIERHMKLCKEEAPEKAVRYLDKNSRREIKENEWLKEEVKVYQKQVSDLKASIQLLEEENINLVTKLIDSRLQNLRV</sequence>
<comment type="caution">
    <text evidence="2">The sequence shown here is derived from an EMBL/GenBank/DDBJ whole genome shotgun (WGS) entry which is preliminary data.</text>
</comment>
<keyword evidence="1" id="KW-0175">Coiled coil</keyword>
<gene>
    <name evidence="2" type="primary">Ccdc83_0</name>
    <name evidence="2" type="ORF">JACJAC_R06373</name>
</gene>
<dbReference type="PANTHER" id="PTHR21468:SF1">
    <property type="entry name" value="COILED-COIL DOMAIN-CONTAINING PROTEIN 83"/>
    <property type="match status" value="1"/>
</dbReference>
<evidence type="ECO:0000313" key="2">
    <source>
        <dbReference type="EMBL" id="NXS99644.1"/>
    </source>
</evidence>
<dbReference type="AlphaFoldDB" id="A0A7L2YZ98"/>